<organism evidence="1 2">
    <name type="scientific">Aspergillus oryzae</name>
    <name type="common">Yellow koji mold</name>
    <dbReference type="NCBI Taxonomy" id="5062"/>
    <lineage>
        <taxon>Eukaryota</taxon>
        <taxon>Fungi</taxon>
        <taxon>Dikarya</taxon>
        <taxon>Ascomycota</taxon>
        <taxon>Pezizomycotina</taxon>
        <taxon>Eurotiomycetes</taxon>
        <taxon>Eurotiomycetidae</taxon>
        <taxon>Eurotiales</taxon>
        <taxon>Aspergillaceae</taxon>
        <taxon>Aspergillus</taxon>
        <taxon>Aspergillus subgen. Circumdati</taxon>
    </lineage>
</organism>
<protein>
    <submittedName>
        <fullName evidence="1">Unnamed protein product</fullName>
    </submittedName>
</protein>
<dbReference type="EMBL" id="BSYA01000004">
    <property type="protein sequence ID" value="GMG23297.1"/>
    <property type="molecule type" value="Genomic_DNA"/>
</dbReference>
<dbReference type="Proteomes" id="UP001165205">
    <property type="component" value="Unassembled WGS sequence"/>
</dbReference>
<accession>A0AAN5BS65</accession>
<evidence type="ECO:0000313" key="2">
    <source>
        <dbReference type="Proteomes" id="UP001165205"/>
    </source>
</evidence>
<reference evidence="1" key="1">
    <citation type="submission" date="2023-04" db="EMBL/GenBank/DDBJ databases">
        <title>Aspergillus oryzae NBRC 4228.</title>
        <authorList>
            <person name="Ichikawa N."/>
            <person name="Sato H."/>
            <person name="Tonouchi N."/>
        </authorList>
    </citation>
    <scope>NUCLEOTIDE SEQUENCE</scope>
    <source>
        <strain evidence="1">NBRC 4228</strain>
    </source>
</reference>
<proteinExistence type="predicted"/>
<comment type="caution">
    <text evidence="1">The sequence shown here is derived from an EMBL/GenBank/DDBJ whole genome shotgun (WGS) entry which is preliminary data.</text>
</comment>
<gene>
    <name evidence="1" type="ORF">Aory04_000077700</name>
</gene>
<sequence length="184" mass="19003">MKESGSLYKNATARHPASILSSNPSRELVEAAPGNKLTVGEAPPVYEKQVKAAGVELAAPLELGTALEAADVTPVVAAVSVEVDNADEVIGLPVSVALALAAAVVVVEDASTGVASTPHPVAALETDAPKDSELTAVCMAIVFRRTGFLATVQWDKVRVMECTGANGHAGESDKSREMHGWFGE</sequence>
<name>A0AAN5BS65_ASPOZ</name>
<dbReference type="AlphaFoldDB" id="A0AAN5BS65"/>
<evidence type="ECO:0000313" key="1">
    <source>
        <dbReference type="EMBL" id="GMG23297.1"/>
    </source>
</evidence>